<comment type="caution">
    <text evidence="13">The sequence shown here is derived from an EMBL/GenBank/DDBJ whole genome shotgun (WGS) entry which is preliminary data.</text>
</comment>
<keyword evidence="4" id="KW-0808">Transferase</keyword>
<dbReference type="Gene3D" id="1.20.5.1930">
    <property type="match status" value="1"/>
</dbReference>
<keyword evidence="10" id="KW-1133">Transmembrane helix</keyword>
<feature type="compositionally biased region" description="Low complexity" evidence="9">
    <location>
        <begin position="416"/>
        <end position="431"/>
    </location>
</feature>
<dbReference type="SUPFAM" id="SSF55874">
    <property type="entry name" value="ATPase domain of HSP90 chaperone/DNA topoisomerase II/histidine kinase"/>
    <property type="match status" value="1"/>
</dbReference>
<dbReference type="Gene3D" id="3.30.565.10">
    <property type="entry name" value="Histidine kinase-like ATPase, C-terminal domain"/>
    <property type="match status" value="1"/>
</dbReference>
<dbReference type="EC" id="2.7.13.3" evidence="2"/>
<keyword evidence="8" id="KW-0902">Two-component regulatory system</keyword>
<keyword evidence="14" id="KW-1185">Reference proteome</keyword>
<dbReference type="InterPro" id="IPR050482">
    <property type="entry name" value="Sensor_HK_TwoCompSys"/>
</dbReference>
<dbReference type="InterPro" id="IPR055558">
    <property type="entry name" value="DUF7134"/>
</dbReference>
<dbReference type="GO" id="GO:0000155">
    <property type="term" value="F:phosphorelay sensor kinase activity"/>
    <property type="evidence" value="ECO:0007669"/>
    <property type="project" value="InterPro"/>
</dbReference>
<dbReference type="EMBL" id="JACCBV010000001">
    <property type="protein sequence ID" value="NYE20697.1"/>
    <property type="molecule type" value="Genomic_DNA"/>
</dbReference>
<evidence type="ECO:0000256" key="8">
    <source>
        <dbReference type="ARBA" id="ARBA00023012"/>
    </source>
</evidence>
<sequence>MPTRRRRTPVAPADDGLRLPPSPGVFRRFWAGHPVVTDIVVALACLLASLAPAVTFGSVAQGGSAPLLAWSPIHFVAVAACVLVVWRRRLPVVVFAASIVVAVAYFFLPSATSGVLVLVGAYALAAQRSSRAVWTGLAIGVGTLAVIATSLSATGAIEGRVALESIAWTLVLGLLGALAGVNVRNRRRYVEAIIDRSRQLLVERDQRAQLAAAEERARIAREMHDVVSHSLTVIVALSEGAAATDDRERSRNASDAAAAAAREALTEMRGMLGVLRDRGPDAPLEPPEPVDPEAVVAAARRAGYPATLTVVGASDVPHATRYAIGRIVQEGVTNAMRHAPHATTIDVRIDLSRRPVVVEVDNDGVDGNARREEGFGLRGLAERVIRVGGAVTAGPVGATRWSLRAELPAPEGAAVGASGEPSAPSLPSSEPVRATTA</sequence>
<evidence type="ECO:0000256" key="6">
    <source>
        <dbReference type="ARBA" id="ARBA00022777"/>
    </source>
</evidence>
<dbReference type="PANTHER" id="PTHR24421">
    <property type="entry name" value="NITRATE/NITRITE SENSOR PROTEIN NARX-RELATED"/>
    <property type="match status" value="1"/>
</dbReference>
<keyword evidence="3" id="KW-0597">Phosphoprotein</keyword>
<keyword evidence="10" id="KW-0812">Transmembrane</keyword>
<dbReference type="InterPro" id="IPR011712">
    <property type="entry name" value="Sig_transdc_His_kin_sub3_dim/P"/>
</dbReference>
<keyword evidence="10" id="KW-0472">Membrane</keyword>
<dbReference type="PANTHER" id="PTHR24421:SF10">
    <property type="entry name" value="NITRATE_NITRITE SENSOR PROTEIN NARQ"/>
    <property type="match status" value="1"/>
</dbReference>
<dbReference type="InterPro" id="IPR036890">
    <property type="entry name" value="HATPase_C_sf"/>
</dbReference>
<keyword evidence="5" id="KW-0547">Nucleotide-binding</keyword>
<gene>
    <name evidence="13" type="ORF">BJ991_002725</name>
</gene>
<evidence type="ECO:0000256" key="10">
    <source>
        <dbReference type="SAM" id="Phobius"/>
    </source>
</evidence>
<dbReference type="GO" id="GO:0005524">
    <property type="term" value="F:ATP binding"/>
    <property type="evidence" value="ECO:0007669"/>
    <property type="project" value="UniProtKB-KW"/>
</dbReference>
<dbReference type="GO" id="GO:0046983">
    <property type="term" value="F:protein dimerization activity"/>
    <property type="evidence" value="ECO:0007669"/>
    <property type="project" value="InterPro"/>
</dbReference>
<dbReference type="Proteomes" id="UP000576969">
    <property type="component" value="Unassembled WGS sequence"/>
</dbReference>
<dbReference type="Pfam" id="PF07730">
    <property type="entry name" value="HisKA_3"/>
    <property type="match status" value="1"/>
</dbReference>
<feature type="region of interest" description="Disordered" evidence="9">
    <location>
        <begin position="411"/>
        <end position="437"/>
    </location>
</feature>
<evidence type="ECO:0000256" key="3">
    <source>
        <dbReference type="ARBA" id="ARBA00022553"/>
    </source>
</evidence>
<evidence type="ECO:0000256" key="7">
    <source>
        <dbReference type="ARBA" id="ARBA00022840"/>
    </source>
</evidence>
<protein>
    <recommendedName>
        <fullName evidence="2">histidine kinase</fullName>
        <ecNumber evidence="2">2.7.13.3</ecNumber>
    </recommendedName>
</protein>
<evidence type="ECO:0000259" key="12">
    <source>
        <dbReference type="Pfam" id="PF23539"/>
    </source>
</evidence>
<keyword evidence="7" id="KW-0067">ATP-binding</keyword>
<organism evidence="13 14">
    <name type="scientific">Microbacterium immunditiarum</name>
    <dbReference type="NCBI Taxonomy" id="337480"/>
    <lineage>
        <taxon>Bacteria</taxon>
        <taxon>Bacillati</taxon>
        <taxon>Actinomycetota</taxon>
        <taxon>Actinomycetes</taxon>
        <taxon>Micrococcales</taxon>
        <taxon>Microbacteriaceae</taxon>
        <taxon>Microbacterium</taxon>
    </lineage>
</organism>
<feature type="domain" description="DUF7134" evidence="12">
    <location>
        <begin position="27"/>
        <end position="187"/>
    </location>
</feature>
<feature type="transmembrane region" description="Helical" evidence="10">
    <location>
        <begin position="67"/>
        <end position="86"/>
    </location>
</feature>
<dbReference type="AlphaFoldDB" id="A0A7Y9GQK4"/>
<evidence type="ECO:0000256" key="2">
    <source>
        <dbReference type="ARBA" id="ARBA00012438"/>
    </source>
</evidence>
<evidence type="ECO:0000256" key="4">
    <source>
        <dbReference type="ARBA" id="ARBA00022679"/>
    </source>
</evidence>
<comment type="catalytic activity">
    <reaction evidence="1">
        <text>ATP + protein L-histidine = ADP + protein N-phospho-L-histidine.</text>
        <dbReference type="EC" id="2.7.13.3"/>
    </reaction>
</comment>
<name>A0A7Y9GQK4_9MICO</name>
<feature type="transmembrane region" description="Helical" evidence="10">
    <location>
        <begin position="39"/>
        <end position="60"/>
    </location>
</feature>
<evidence type="ECO:0000256" key="1">
    <source>
        <dbReference type="ARBA" id="ARBA00000085"/>
    </source>
</evidence>
<evidence type="ECO:0000313" key="13">
    <source>
        <dbReference type="EMBL" id="NYE20697.1"/>
    </source>
</evidence>
<dbReference type="CDD" id="cd16917">
    <property type="entry name" value="HATPase_UhpB-NarQ-NarX-like"/>
    <property type="match status" value="1"/>
</dbReference>
<dbReference type="GO" id="GO:0016020">
    <property type="term" value="C:membrane"/>
    <property type="evidence" value="ECO:0007669"/>
    <property type="project" value="InterPro"/>
</dbReference>
<accession>A0A7Y9GQK4</accession>
<evidence type="ECO:0000256" key="5">
    <source>
        <dbReference type="ARBA" id="ARBA00022741"/>
    </source>
</evidence>
<reference evidence="13 14" key="1">
    <citation type="submission" date="2020-07" db="EMBL/GenBank/DDBJ databases">
        <title>Sequencing the genomes of 1000 actinobacteria strains.</title>
        <authorList>
            <person name="Klenk H.-P."/>
        </authorList>
    </citation>
    <scope>NUCLEOTIDE SEQUENCE [LARGE SCALE GENOMIC DNA]</scope>
    <source>
        <strain evidence="13 14">DSM 24662</strain>
    </source>
</reference>
<evidence type="ECO:0000313" key="14">
    <source>
        <dbReference type="Proteomes" id="UP000576969"/>
    </source>
</evidence>
<feature type="transmembrane region" description="Helical" evidence="10">
    <location>
        <begin position="165"/>
        <end position="183"/>
    </location>
</feature>
<proteinExistence type="predicted"/>
<evidence type="ECO:0000256" key="9">
    <source>
        <dbReference type="SAM" id="MobiDB-lite"/>
    </source>
</evidence>
<evidence type="ECO:0000259" key="11">
    <source>
        <dbReference type="Pfam" id="PF07730"/>
    </source>
</evidence>
<feature type="transmembrane region" description="Helical" evidence="10">
    <location>
        <begin position="132"/>
        <end position="153"/>
    </location>
</feature>
<feature type="transmembrane region" description="Helical" evidence="10">
    <location>
        <begin position="92"/>
        <end position="125"/>
    </location>
</feature>
<keyword evidence="6 13" id="KW-0418">Kinase</keyword>
<dbReference type="Pfam" id="PF23539">
    <property type="entry name" value="DUF7134"/>
    <property type="match status" value="1"/>
</dbReference>
<dbReference type="RefSeq" id="WP_179490824.1">
    <property type="nucleotide sequence ID" value="NZ_JACCBV010000001.1"/>
</dbReference>
<feature type="domain" description="Signal transduction histidine kinase subgroup 3 dimerisation and phosphoacceptor" evidence="11">
    <location>
        <begin position="215"/>
        <end position="278"/>
    </location>
</feature>